<name>A0A380TAG5_9ZZZZ</name>
<dbReference type="InterPro" id="IPR000644">
    <property type="entry name" value="CBS_dom"/>
</dbReference>
<dbReference type="PROSITE" id="PS51371">
    <property type="entry name" value="CBS"/>
    <property type="match status" value="2"/>
</dbReference>
<feature type="domain" description="CBS" evidence="2">
    <location>
        <begin position="80"/>
        <end position="137"/>
    </location>
</feature>
<dbReference type="Gene3D" id="3.10.580.10">
    <property type="entry name" value="CBS-domain"/>
    <property type="match status" value="1"/>
</dbReference>
<feature type="domain" description="CBS" evidence="2">
    <location>
        <begin position="9"/>
        <end position="71"/>
    </location>
</feature>
<dbReference type="InterPro" id="IPR046342">
    <property type="entry name" value="CBS_dom_sf"/>
</dbReference>
<evidence type="ECO:0000313" key="3">
    <source>
        <dbReference type="EMBL" id="SUS04773.1"/>
    </source>
</evidence>
<dbReference type="PANTHER" id="PTHR43080:SF2">
    <property type="entry name" value="CBS DOMAIN-CONTAINING PROTEIN"/>
    <property type="match status" value="1"/>
</dbReference>
<organism evidence="3">
    <name type="scientific">metagenome</name>
    <dbReference type="NCBI Taxonomy" id="256318"/>
    <lineage>
        <taxon>unclassified sequences</taxon>
        <taxon>metagenomes</taxon>
    </lineage>
</organism>
<dbReference type="PANTHER" id="PTHR43080">
    <property type="entry name" value="CBS DOMAIN-CONTAINING PROTEIN CBSX3, MITOCHONDRIAL"/>
    <property type="match status" value="1"/>
</dbReference>
<keyword evidence="1" id="KW-0129">CBS domain</keyword>
<gene>
    <name evidence="3" type="ORF">DF3PB_1460004</name>
</gene>
<dbReference type="AlphaFoldDB" id="A0A380TAG5"/>
<reference evidence="3" key="1">
    <citation type="submission" date="2018-07" db="EMBL/GenBank/DDBJ databases">
        <authorList>
            <person name="Quirk P.G."/>
            <person name="Krulwich T.A."/>
        </authorList>
    </citation>
    <scope>NUCLEOTIDE SEQUENCE</scope>
</reference>
<sequence length="151" mass="16694">MKVSKFLKLHGMLLLTMHPDFTLAEAARRFAQPVGSRKFSLAVVTDVDDHVLGVLSLGDIAHALGKYEEKAAHMLVRDVMTTAITSCGVDDDLEDVLKRMAGTGIRHMPVLEGGKLSGLVARRDALEFLYQQASLDVAHLTDWLFRSDARY</sequence>
<dbReference type="InterPro" id="IPR051257">
    <property type="entry name" value="Diverse_CBS-Domain"/>
</dbReference>
<dbReference type="Pfam" id="PF00571">
    <property type="entry name" value="CBS"/>
    <property type="match status" value="2"/>
</dbReference>
<proteinExistence type="predicted"/>
<dbReference type="EMBL" id="UIDG01000053">
    <property type="protein sequence ID" value="SUS04773.1"/>
    <property type="molecule type" value="Genomic_DNA"/>
</dbReference>
<protein>
    <submittedName>
        <fullName evidence="3">Putative CBS domain-containing protein</fullName>
    </submittedName>
</protein>
<evidence type="ECO:0000256" key="1">
    <source>
        <dbReference type="ARBA" id="ARBA00023122"/>
    </source>
</evidence>
<dbReference type="SUPFAM" id="SSF54631">
    <property type="entry name" value="CBS-domain pair"/>
    <property type="match status" value="1"/>
</dbReference>
<accession>A0A380TAG5</accession>
<dbReference type="SMART" id="SM00116">
    <property type="entry name" value="CBS"/>
    <property type="match status" value="2"/>
</dbReference>
<evidence type="ECO:0000259" key="2">
    <source>
        <dbReference type="PROSITE" id="PS51371"/>
    </source>
</evidence>